<keyword evidence="4" id="KW-0521">NADP</keyword>
<sequence length="511" mass="55444">MTAHHWDAIFVGAGITSLACAAMLVKRDPSARLLLIDKHIVPGGYASTFSRPRAEATFDCSLHKLSGMDDEGNLLRILRGLGLEDALGLVRPADYFCAHHADQSLLLPNDPAGVQALLSARFPRQATGIATFFDQVFTHGRNGYHQFQMQDGSFEPDMAQLRHAHRHLKSRTVYEGLAELVDDPFLIELLAAPGIYVGGYPEDLGYLYYLHVMYATLCRGNAYVTGSSQRLSNLLAQQVIDAGGQLLLGTAVEQVLTDGGERVTGVRTRRGTFHAGQVYINTSPHYAASNLFGSEVALEDTISRLAALKPALSTTTVYLVTDGDPSTLGVAHTESMLFADDPAAAVAARRAAMQPGAGEAASEHAYWQCSPMEVTNYRALDAKGGNVLCLNVLDSAAHWPPRRTPAYREKKARAAAMLVQRLQRQAPALRGHVLHTEVATPHTYARFTNNTDGSGYGAMVGTSLKGHTFHHGFPVRGVHFLSAWVAGPSYEAAFGYAEMTARQWTRQTARA</sequence>
<keyword evidence="1" id="KW-0285">Flavoprotein</keyword>
<keyword evidence="2" id="KW-0732">Signal</keyword>
<evidence type="ECO:0000256" key="1">
    <source>
        <dbReference type="ARBA" id="ARBA00022630"/>
    </source>
</evidence>
<keyword evidence="3" id="KW-0274">FAD</keyword>
<keyword evidence="5" id="KW-0520">NAD</keyword>
<protein>
    <submittedName>
        <fullName evidence="6">FAD-dependent oxidoreductase</fullName>
    </submittedName>
</protein>
<dbReference type="InterPro" id="IPR052206">
    <property type="entry name" value="Retinol_saturase"/>
</dbReference>
<dbReference type="PANTHER" id="PTHR46091:SF3">
    <property type="entry name" value="AMINE OXIDASE DOMAIN-CONTAINING PROTEIN"/>
    <property type="match status" value="1"/>
</dbReference>
<dbReference type="PATRIC" id="fig|517011.3.peg.13"/>
<reference evidence="6 7" key="1">
    <citation type="submission" date="2015-05" db="EMBL/GenBank/DDBJ databases">
        <title>Genome sequencing and analysis of members of genus Stenotrophomonas.</title>
        <authorList>
            <person name="Patil P.P."/>
            <person name="Midha S."/>
            <person name="Patil P.B."/>
        </authorList>
    </citation>
    <scope>NUCLEOTIDE SEQUENCE [LARGE SCALE GENOMIC DNA]</scope>
    <source>
        <strain evidence="6 7">DSM 21508</strain>
    </source>
</reference>
<evidence type="ECO:0000313" key="7">
    <source>
        <dbReference type="Proteomes" id="UP000051386"/>
    </source>
</evidence>
<dbReference type="PANTHER" id="PTHR46091">
    <property type="entry name" value="BLR7054 PROTEIN"/>
    <property type="match status" value="1"/>
</dbReference>
<name>A0A0R0D879_9GAMM</name>
<evidence type="ECO:0000313" key="6">
    <source>
        <dbReference type="EMBL" id="KRG77840.1"/>
    </source>
</evidence>
<keyword evidence="7" id="KW-1185">Reference proteome</keyword>
<evidence type="ECO:0000256" key="4">
    <source>
        <dbReference type="ARBA" id="ARBA00022857"/>
    </source>
</evidence>
<evidence type="ECO:0000256" key="3">
    <source>
        <dbReference type="ARBA" id="ARBA00022827"/>
    </source>
</evidence>
<organism evidence="6 7">
    <name type="scientific">Stenotrophomonas chelatiphaga</name>
    <dbReference type="NCBI Taxonomy" id="517011"/>
    <lineage>
        <taxon>Bacteria</taxon>
        <taxon>Pseudomonadati</taxon>
        <taxon>Pseudomonadota</taxon>
        <taxon>Gammaproteobacteria</taxon>
        <taxon>Lysobacterales</taxon>
        <taxon>Lysobacteraceae</taxon>
        <taxon>Stenotrophomonas</taxon>
    </lineage>
</organism>
<dbReference type="AlphaFoldDB" id="A0A0R0D879"/>
<comment type="caution">
    <text evidence="6">The sequence shown here is derived from an EMBL/GenBank/DDBJ whole genome shotgun (WGS) entry which is preliminary data.</text>
</comment>
<dbReference type="SUPFAM" id="SSF51905">
    <property type="entry name" value="FAD/NAD(P)-binding domain"/>
    <property type="match status" value="1"/>
</dbReference>
<gene>
    <name evidence="6" type="ORF">ABB28_00055</name>
</gene>
<evidence type="ECO:0000256" key="2">
    <source>
        <dbReference type="ARBA" id="ARBA00022729"/>
    </source>
</evidence>
<dbReference type="Proteomes" id="UP000051386">
    <property type="component" value="Unassembled WGS sequence"/>
</dbReference>
<accession>A0A0R0D879</accession>
<dbReference type="InterPro" id="IPR036188">
    <property type="entry name" value="FAD/NAD-bd_sf"/>
</dbReference>
<dbReference type="Pfam" id="PF13450">
    <property type="entry name" value="NAD_binding_8"/>
    <property type="match status" value="1"/>
</dbReference>
<evidence type="ECO:0000256" key="5">
    <source>
        <dbReference type="ARBA" id="ARBA00023027"/>
    </source>
</evidence>
<dbReference type="RefSeq" id="WP_057506662.1">
    <property type="nucleotide sequence ID" value="NZ_JANUEG010000009.1"/>
</dbReference>
<dbReference type="Gene3D" id="3.50.50.60">
    <property type="entry name" value="FAD/NAD(P)-binding domain"/>
    <property type="match status" value="2"/>
</dbReference>
<proteinExistence type="predicted"/>
<dbReference type="EMBL" id="LDJK01000001">
    <property type="protein sequence ID" value="KRG77840.1"/>
    <property type="molecule type" value="Genomic_DNA"/>
</dbReference>